<dbReference type="Gene3D" id="6.10.140.2220">
    <property type="match status" value="1"/>
</dbReference>
<keyword evidence="3" id="KW-1185">Reference proteome</keyword>
<dbReference type="OMA" id="RSMLNHS"/>
<dbReference type="EMBL" id="CYKH01001893">
    <property type="protein sequence ID" value="CUG91154.1"/>
    <property type="molecule type" value="Genomic_DNA"/>
</dbReference>
<dbReference type="Gene3D" id="2.170.270.10">
    <property type="entry name" value="SET domain"/>
    <property type="match status" value="1"/>
</dbReference>
<dbReference type="SUPFAM" id="SSF82199">
    <property type="entry name" value="SET domain"/>
    <property type="match status" value="1"/>
</dbReference>
<dbReference type="OrthoDB" id="438641at2759"/>
<proteinExistence type="predicted"/>
<dbReference type="InterPro" id="IPR046341">
    <property type="entry name" value="SET_dom_sf"/>
</dbReference>
<gene>
    <name evidence="2" type="ORF">BSAL_30470</name>
</gene>
<accession>A0A0S4JLZ8</accession>
<dbReference type="PANTHER" id="PTHR12197">
    <property type="entry name" value="HISTONE-LYSINE N-METHYLTRANSFERASE SMYD"/>
    <property type="match status" value="1"/>
</dbReference>
<organism evidence="2 3">
    <name type="scientific">Bodo saltans</name>
    <name type="common">Flagellated protozoan</name>
    <dbReference type="NCBI Taxonomy" id="75058"/>
    <lineage>
        <taxon>Eukaryota</taxon>
        <taxon>Discoba</taxon>
        <taxon>Euglenozoa</taxon>
        <taxon>Kinetoplastea</taxon>
        <taxon>Metakinetoplastina</taxon>
        <taxon>Eubodonida</taxon>
        <taxon>Bodonidae</taxon>
        <taxon>Bodo</taxon>
    </lineage>
</organism>
<dbReference type="InterPro" id="IPR050869">
    <property type="entry name" value="H3K4_H4K5_MeTrfase"/>
</dbReference>
<name>A0A0S4JLZ8_BODSA</name>
<dbReference type="Proteomes" id="UP000051952">
    <property type="component" value="Unassembled WGS sequence"/>
</dbReference>
<dbReference type="GO" id="GO:0005634">
    <property type="term" value="C:nucleus"/>
    <property type="evidence" value="ECO:0007669"/>
    <property type="project" value="TreeGrafter"/>
</dbReference>
<dbReference type="VEuPathDB" id="TriTrypDB:BSAL_30470"/>
<evidence type="ECO:0000259" key="1">
    <source>
        <dbReference type="PROSITE" id="PS50280"/>
    </source>
</evidence>
<evidence type="ECO:0000313" key="2">
    <source>
        <dbReference type="EMBL" id="CUG91154.1"/>
    </source>
</evidence>
<dbReference type="InterPro" id="IPR001214">
    <property type="entry name" value="SET_dom"/>
</dbReference>
<dbReference type="Pfam" id="PF00856">
    <property type="entry name" value="SET"/>
    <property type="match status" value="1"/>
</dbReference>
<reference evidence="3" key="1">
    <citation type="submission" date="2015-09" db="EMBL/GenBank/DDBJ databases">
        <authorList>
            <consortium name="Pathogen Informatics"/>
        </authorList>
    </citation>
    <scope>NUCLEOTIDE SEQUENCE [LARGE SCALE GENOMIC DNA]</scope>
    <source>
        <strain evidence="3">Lake Konstanz</strain>
    </source>
</reference>
<protein>
    <recommendedName>
        <fullName evidence="1">SET domain-containing protein</fullName>
    </recommendedName>
</protein>
<dbReference type="Gene3D" id="1.10.220.160">
    <property type="match status" value="1"/>
</dbReference>
<dbReference type="AlphaFoldDB" id="A0A0S4JLZ8"/>
<dbReference type="PROSITE" id="PS50280">
    <property type="entry name" value="SET"/>
    <property type="match status" value="1"/>
</dbReference>
<sequence>MASCVTSGCGAKFASANALKRQCHHVINALGPQTPPEIFMYRGNAYRDLQQPYLALADYNTANRVIKTSGQHEVACREALKGLPTRLTANYPAADTHLHLIVDPLFGKGIARRTSAKNPDMGRGIFATADLKQDDIVLQTSTPWLQYPLREGLCSNCSKKLPPRVFGCSNETCHEEYCSRDCRSHALTLYHGKVCGNEGFQGIELDLFSQMSNATSPARRNVAAGYLLTLRVLAASLLNRTVPTAIAEVRSLTGKLVFDPNDVAGEMLDLYDRLARFCGFVTSISFEEFIGVYARIRSNSFQMNGSLAWHVPRSMFNHSCDPNCVADHTGVFRASQNIKAGDELTISYYPHLNPLPSEARRIELQSRDFTCLCPRCIAGF</sequence>
<dbReference type="PANTHER" id="PTHR12197:SF297">
    <property type="entry name" value="SET DOMAIN-CONTAINING PROTEIN"/>
    <property type="match status" value="1"/>
</dbReference>
<feature type="domain" description="SET" evidence="1">
    <location>
        <begin position="108"/>
        <end position="349"/>
    </location>
</feature>
<evidence type="ECO:0000313" key="3">
    <source>
        <dbReference type="Proteomes" id="UP000051952"/>
    </source>
</evidence>